<dbReference type="InterPro" id="IPR025961">
    <property type="entry name" value="Metal_resist"/>
</dbReference>
<dbReference type="GO" id="GO:0030288">
    <property type="term" value="C:outer membrane-bounded periplasmic space"/>
    <property type="evidence" value="ECO:0007669"/>
    <property type="project" value="TreeGrafter"/>
</dbReference>
<dbReference type="Gene3D" id="1.20.120.1490">
    <property type="match status" value="1"/>
</dbReference>
<dbReference type="AlphaFoldDB" id="A0A3B1BWN7"/>
<protein>
    <recommendedName>
        <fullName evidence="3">Periplasmic heavy metal sensor</fullName>
    </recommendedName>
</protein>
<dbReference type="PANTHER" id="PTHR38102:SF1">
    <property type="entry name" value="PERIPLASMIC CHAPERONE SPY"/>
    <property type="match status" value="1"/>
</dbReference>
<name>A0A3B1BWN7_9ZZZZ</name>
<feature type="region of interest" description="Disordered" evidence="1">
    <location>
        <begin position="132"/>
        <end position="153"/>
    </location>
</feature>
<evidence type="ECO:0000256" key="1">
    <source>
        <dbReference type="SAM" id="MobiDB-lite"/>
    </source>
</evidence>
<dbReference type="InterPro" id="IPR052211">
    <property type="entry name" value="Cpx_auxiliary_protein"/>
</dbReference>
<dbReference type="Pfam" id="PF13801">
    <property type="entry name" value="Metal_resist"/>
    <property type="match status" value="1"/>
</dbReference>
<gene>
    <name evidence="2" type="ORF">MNBD_NITROSPINAE02-1277</name>
</gene>
<dbReference type="PANTHER" id="PTHR38102">
    <property type="entry name" value="PERIPLASMIC CHAPERONE SPY"/>
    <property type="match status" value="1"/>
</dbReference>
<organism evidence="2">
    <name type="scientific">hydrothermal vent metagenome</name>
    <dbReference type="NCBI Taxonomy" id="652676"/>
    <lineage>
        <taxon>unclassified sequences</taxon>
        <taxon>metagenomes</taxon>
        <taxon>ecological metagenomes</taxon>
    </lineage>
</organism>
<accession>A0A3B1BWN7</accession>
<reference evidence="2" key="1">
    <citation type="submission" date="2018-06" db="EMBL/GenBank/DDBJ databases">
        <authorList>
            <person name="Zhirakovskaya E."/>
        </authorList>
    </citation>
    <scope>NUCLEOTIDE SEQUENCE</scope>
</reference>
<sequence length="153" mass="17099">MRKVVLITMMVALMPMVALGGEDGKHGKGGKHGYIKELNLDEKQVGAMRDIQREMRRFMIPHHSKIELTKLNFEEELQKDKPDEAALNKIIGEMASLQAEHEKRRMEIIVKMAAILTPEQKAKFIESKMVKAIGGGSPGRHGGGHGHKPGERK</sequence>
<evidence type="ECO:0008006" key="3">
    <source>
        <dbReference type="Google" id="ProtNLM"/>
    </source>
</evidence>
<evidence type="ECO:0000313" key="2">
    <source>
        <dbReference type="EMBL" id="VAX15898.1"/>
    </source>
</evidence>
<dbReference type="EMBL" id="UOGE01000002">
    <property type="protein sequence ID" value="VAX15898.1"/>
    <property type="molecule type" value="Genomic_DNA"/>
</dbReference>
<proteinExistence type="predicted"/>
<dbReference type="GO" id="GO:0051082">
    <property type="term" value="F:unfolded protein binding"/>
    <property type="evidence" value="ECO:0007669"/>
    <property type="project" value="TreeGrafter"/>
</dbReference>